<evidence type="ECO:0000256" key="2">
    <source>
        <dbReference type="ARBA" id="ARBA00022679"/>
    </source>
</evidence>
<name>A0ABY6DR54_9NEIS</name>
<dbReference type="InterPro" id="IPR011611">
    <property type="entry name" value="PfkB_dom"/>
</dbReference>
<dbReference type="Pfam" id="PF00294">
    <property type="entry name" value="PfkB"/>
    <property type="match status" value="1"/>
</dbReference>
<dbReference type="EMBL" id="CP106753">
    <property type="protein sequence ID" value="UXY16855.1"/>
    <property type="molecule type" value="Genomic_DNA"/>
</dbReference>
<dbReference type="Gene3D" id="3.40.1190.20">
    <property type="match status" value="1"/>
</dbReference>
<dbReference type="PANTHER" id="PTHR43085">
    <property type="entry name" value="HEXOKINASE FAMILY MEMBER"/>
    <property type="match status" value="1"/>
</dbReference>
<dbReference type="GO" id="GO:0016301">
    <property type="term" value="F:kinase activity"/>
    <property type="evidence" value="ECO:0007669"/>
    <property type="project" value="UniProtKB-KW"/>
</dbReference>
<dbReference type="InterPro" id="IPR050306">
    <property type="entry name" value="PfkB_Carbo_kinase"/>
</dbReference>
<protein>
    <submittedName>
        <fullName evidence="5">Sugar kinase</fullName>
    </submittedName>
</protein>
<dbReference type="InterPro" id="IPR029056">
    <property type="entry name" value="Ribokinase-like"/>
</dbReference>
<keyword evidence="6" id="KW-1185">Reference proteome</keyword>
<feature type="domain" description="Carbohydrate kinase PfkB" evidence="4">
    <location>
        <begin position="21"/>
        <end position="293"/>
    </location>
</feature>
<organism evidence="5 6">
    <name type="scientific">Chitiniphilus purpureus</name>
    <dbReference type="NCBI Taxonomy" id="2981137"/>
    <lineage>
        <taxon>Bacteria</taxon>
        <taxon>Pseudomonadati</taxon>
        <taxon>Pseudomonadota</taxon>
        <taxon>Betaproteobacteria</taxon>
        <taxon>Neisseriales</taxon>
        <taxon>Chitinibacteraceae</taxon>
        <taxon>Chitiniphilus</taxon>
    </lineage>
</organism>
<reference evidence="5" key="1">
    <citation type="submission" date="2022-10" db="EMBL/GenBank/DDBJ databases">
        <title>Chitiniphilus purpureus sp. nov., a novel chitin-degrading bacterium isolated from crawfish pond sediment.</title>
        <authorList>
            <person name="Li K."/>
        </authorList>
    </citation>
    <scope>NUCLEOTIDE SEQUENCE</scope>
    <source>
        <strain evidence="5">CD1</strain>
    </source>
</reference>
<evidence type="ECO:0000313" key="5">
    <source>
        <dbReference type="EMBL" id="UXY16855.1"/>
    </source>
</evidence>
<dbReference type="Proteomes" id="UP001061302">
    <property type="component" value="Chromosome"/>
</dbReference>
<dbReference type="SUPFAM" id="SSF53613">
    <property type="entry name" value="Ribokinase-like"/>
    <property type="match status" value="1"/>
</dbReference>
<evidence type="ECO:0000256" key="1">
    <source>
        <dbReference type="ARBA" id="ARBA00010688"/>
    </source>
</evidence>
<proteinExistence type="inferred from homology"/>
<evidence type="ECO:0000256" key="3">
    <source>
        <dbReference type="ARBA" id="ARBA00022777"/>
    </source>
</evidence>
<dbReference type="InterPro" id="IPR002173">
    <property type="entry name" value="Carboh/pur_kinase_PfkB_CS"/>
</dbReference>
<keyword evidence="3 5" id="KW-0418">Kinase</keyword>
<gene>
    <name evidence="5" type="ORF">N8I74_07520</name>
</gene>
<keyword evidence="2" id="KW-0808">Transferase</keyword>
<accession>A0ABY6DR54</accession>
<evidence type="ECO:0000259" key="4">
    <source>
        <dbReference type="Pfam" id="PF00294"/>
    </source>
</evidence>
<evidence type="ECO:0000313" key="6">
    <source>
        <dbReference type="Proteomes" id="UP001061302"/>
    </source>
</evidence>
<dbReference type="RefSeq" id="WP_263126264.1">
    <property type="nucleotide sequence ID" value="NZ_CP106753.1"/>
</dbReference>
<dbReference type="PROSITE" id="PS00584">
    <property type="entry name" value="PFKB_KINASES_2"/>
    <property type="match status" value="1"/>
</dbReference>
<comment type="similarity">
    <text evidence="1">Belongs to the carbohydrate kinase PfkB family.</text>
</comment>
<sequence>MNIACLGEGMIEIGGTPLRRAWGGDTLNTAVYLARLLHDTPHSVRYLSALGTDPLSDELADAWAAEGIGLDRLARLEGKLPGLYLVQTDPAGERRFHYWRGDSAARHYFAGPPDLAALLHRVDALYLSGITLALFTPAARQQLLAALANYAAQGGRIWFDNNYRAALWPAAEARVAYQAMLECAEIALLTEEDEHAVHGAADADAILARTHAAGCREVVLKRGAQPALASTAQACAECAPSPVARVVDTTAAGDSFAAAYLTARLHGRDPAVALAAGHRLAATVIAYPGAIIPPAAMPAALF</sequence>
<dbReference type="PANTHER" id="PTHR43085:SF15">
    <property type="entry name" value="2-DEHYDRO-3-DEOXYGLUCONOKINASE"/>
    <property type="match status" value="1"/>
</dbReference>
<dbReference type="CDD" id="cd01166">
    <property type="entry name" value="KdgK"/>
    <property type="match status" value="1"/>
</dbReference>